<protein>
    <submittedName>
        <fullName evidence="2">Uncharacterized protein</fullName>
    </submittedName>
</protein>
<reference evidence="2 3" key="1">
    <citation type="submission" date="2023-12" db="EMBL/GenBank/DDBJ databases">
        <title>novel species in genus Nocarida.</title>
        <authorList>
            <person name="Li Z."/>
        </authorList>
    </citation>
    <scope>NUCLEOTIDE SEQUENCE [LARGE SCALE GENOMIC DNA]</scope>
    <source>
        <strain evidence="2 3">CDC186</strain>
    </source>
</reference>
<organism evidence="2 3">
    <name type="scientific">Nocardia implantans</name>
    <dbReference type="NCBI Taxonomy" id="3108168"/>
    <lineage>
        <taxon>Bacteria</taxon>
        <taxon>Bacillati</taxon>
        <taxon>Actinomycetota</taxon>
        <taxon>Actinomycetes</taxon>
        <taxon>Mycobacteriales</taxon>
        <taxon>Nocardiaceae</taxon>
        <taxon>Nocardia</taxon>
    </lineage>
</organism>
<dbReference type="Proteomes" id="UP001348098">
    <property type="component" value="Unassembled WGS sequence"/>
</dbReference>
<sequence length="51" mass="5428">MGIAAGTSRDRQRPVRPTEQHADELVDGGAGHAQQELDRIGSHAAVVRPGR</sequence>
<dbReference type="RefSeq" id="WP_195082534.1">
    <property type="nucleotide sequence ID" value="NZ_JAYESH010000017.1"/>
</dbReference>
<gene>
    <name evidence="2" type="ORF">U3653_25405</name>
</gene>
<evidence type="ECO:0000313" key="3">
    <source>
        <dbReference type="Proteomes" id="UP001348098"/>
    </source>
</evidence>
<feature type="region of interest" description="Disordered" evidence="1">
    <location>
        <begin position="1"/>
        <end position="51"/>
    </location>
</feature>
<proteinExistence type="predicted"/>
<keyword evidence="3" id="KW-1185">Reference proteome</keyword>
<feature type="compositionally biased region" description="Basic and acidic residues" evidence="1">
    <location>
        <begin position="8"/>
        <end position="24"/>
    </location>
</feature>
<dbReference type="EMBL" id="JAYKYQ010000011">
    <property type="protein sequence ID" value="MEB3513376.1"/>
    <property type="molecule type" value="Genomic_DNA"/>
</dbReference>
<accession>A0ABU6B0U2</accession>
<evidence type="ECO:0000256" key="1">
    <source>
        <dbReference type="SAM" id="MobiDB-lite"/>
    </source>
</evidence>
<name>A0ABU6B0U2_9NOCA</name>
<evidence type="ECO:0000313" key="2">
    <source>
        <dbReference type="EMBL" id="MEB3513376.1"/>
    </source>
</evidence>
<comment type="caution">
    <text evidence="2">The sequence shown here is derived from an EMBL/GenBank/DDBJ whole genome shotgun (WGS) entry which is preliminary data.</text>
</comment>